<dbReference type="InterPro" id="IPR029039">
    <property type="entry name" value="Flavoprotein-like_sf"/>
</dbReference>
<dbReference type="PANTHER" id="PTHR43278">
    <property type="entry name" value="NAD(P)H-DEPENDENT FMN-CONTAINING OXIDOREDUCTASE YWQN-RELATED"/>
    <property type="match status" value="1"/>
</dbReference>
<dbReference type="SUPFAM" id="SSF52218">
    <property type="entry name" value="Flavoproteins"/>
    <property type="match status" value="1"/>
</dbReference>
<dbReference type="GO" id="GO:0016491">
    <property type="term" value="F:oxidoreductase activity"/>
    <property type="evidence" value="ECO:0007669"/>
    <property type="project" value="InterPro"/>
</dbReference>
<feature type="domain" description="NADPH-dependent FMN reductase-like" evidence="3">
    <location>
        <begin position="1"/>
        <end position="104"/>
    </location>
</feature>
<evidence type="ECO:0000256" key="1">
    <source>
        <dbReference type="ARBA" id="ARBA00022630"/>
    </source>
</evidence>
<dbReference type="InterPro" id="IPR051796">
    <property type="entry name" value="ISF_SsuE-like"/>
</dbReference>
<dbReference type="InterPro" id="IPR005025">
    <property type="entry name" value="FMN_Rdtase-like_dom"/>
</dbReference>
<name>A0A662DBK0_UNCAE</name>
<evidence type="ECO:0000313" key="5">
    <source>
        <dbReference type="Proteomes" id="UP000267654"/>
    </source>
</evidence>
<keyword evidence="1" id="KW-0285">Flavoprotein</keyword>
<accession>A0A662DBK0</accession>
<protein>
    <submittedName>
        <fullName evidence="4">Flavodoxin family protein</fullName>
    </submittedName>
</protein>
<dbReference type="PANTHER" id="PTHR43278:SF2">
    <property type="entry name" value="IRON-SULFUR FLAVOPROTEIN"/>
    <property type="match status" value="1"/>
</dbReference>
<dbReference type="Pfam" id="PF03358">
    <property type="entry name" value="FMN_red"/>
    <property type="match status" value="1"/>
</dbReference>
<evidence type="ECO:0000313" key="4">
    <source>
        <dbReference type="EMBL" id="RLE12228.1"/>
    </source>
</evidence>
<dbReference type="Gene3D" id="3.40.50.360">
    <property type="match status" value="1"/>
</dbReference>
<organism evidence="4 5">
    <name type="scientific">Aerophobetes bacterium</name>
    <dbReference type="NCBI Taxonomy" id="2030807"/>
    <lineage>
        <taxon>Bacteria</taxon>
        <taxon>Candidatus Aerophobota</taxon>
    </lineage>
</organism>
<gene>
    <name evidence="4" type="ORF">DRI96_04870</name>
</gene>
<proteinExistence type="predicted"/>
<reference evidence="4 5" key="1">
    <citation type="submission" date="2018-06" db="EMBL/GenBank/DDBJ databases">
        <title>Extensive metabolic versatility and redundancy in microbially diverse, dynamic hydrothermal sediments.</title>
        <authorList>
            <person name="Dombrowski N."/>
            <person name="Teske A."/>
            <person name="Baker B.J."/>
        </authorList>
    </citation>
    <scope>NUCLEOTIDE SEQUENCE [LARGE SCALE GENOMIC DNA]</scope>
    <source>
        <strain evidence="4">B19_G9</strain>
    </source>
</reference>
<evidence type="ECO:0000256" key="2">
    <source>
        <dbReference type="ARBA" id="ARBA00022643"/>
    </source>
</evidence>
<comment type="caution">
    <text evidence="4">The sequence shown here is derived from an EMBL/GenBank/DDBJ whole genome shotgun (WGS) entry which is preliminary data.</text>
</comment>
<sequence length="241" mass="27797">MKITVFNGSPHGERGNTNVIVEEFLKGAVKAGAEVENIFLVKKHIEHCLGCSNCWVKTPGRCIINDDMKELLEKFISSDIVGFATPIYFDSVTGIMKNFIDRLIPLVDPHFKKDERGISRHLKRFEKYPRFLVISNCGFPEWSRFQVIHLLFKKIAISMHTQVIAEIYRNSGELLKAPGFKQIISEYKRVVRKAGEELATNLKLSRETLLELKKPIISDDQYIRLANHNWDRLLLNVKQDE</sequence>
<dbReference type="EMBL" id="QMQB01000175">
    <property type="protein sequence ID" value="RLE12228.1"/>
    <property type="molecule type" value="Genomic_DNA"/>
</dbReference>
<keyword evidence="2" id="KW-0288">FMN</keyword>
<dbReference type="Proteomes" id="UP000267654">
    <property type="component" value="Unassembled WGS sequence"/>
</dbReference>
<dbReference type="AlphaFoldDB" id="A0A662DBK0"/>
<evidence type="ECO:0000259" key="3">
    <source>
        <dbReference type="Pfam" id="PF03358"/>
    </source>
</evidence>